<dbReference type="EMBL" id="JAVRFB010000023">
    <property type="protein sequence ID" value="MDT0405256.1"/>
    <property type="molecule type" value="Genomic_DNA"/>
</dbReference>
<feature type="region of interest" description="Disordered" evidence="1">
    <location>
        <begin position="1"/>
        <end position="28"/>
    </location>
</feature>
<organism evidence="2 3">
    <name type="scientific">Streptomyces edwardsiae</name>
    <dbReference type="NCBI Taxonomy" id="3075527"/>
    <lineage>
        <taxon>Bacteria</taxon>
        <taxon>Bacillati</taxon>
        <taxon>Actinomycetota</taxon>
        <taxon>Actinomycetes</taxon>
        <taxon>Kitasatosporales</taxon>
        <taxon>Streptomycetaceae</taxon>
        <taxon>Streptomyces</taxon>
    </lineage>
</organism>
<reference evidence="3" key="1">
    <citation type="submission" date="2023-07" db="EMBL/GenBank/DDBJ databases">
        <title>30 novel species of actinomycetes from the DSMZ collection.</title>
        <authorList>
            <person name="Nouioui I."/>
        </authorList>
    </citation>
    <scope>NUCLEOTIDE SEQUENCE [LARGE SCALE GENOMIC DNA]</scope>
    <source>
        <strain evidence="3">DSM 41635</strain>
    </source>
</reference>
<name>A0ABU2QML6_9ACTN</name>
<evidence type="ECO:0000256" key="1">
    <source>
        <dbReference type="SAM" id="MobiDB-lite"/>
    </source>
</evidence>
<dbReference type="Gene3D" id="1.10.10.10">
    <property type="entry name" value="Winged helix-like DNA-binding domain superfamily/Winged helix DNA-binding domain"/>
    <property type="match status" value="1"/>
</dbReference>
<evidence type="ECO:0000313" key="2">
    <source>
        <dbReference type="EMBL" id="MDT0405256.1"/>
    </source>
</evidence>
<dbReference type="InterPro" id="IPR013324">
    <property type="entry name" value="RNA_pol_sigma_r3/r4-like"/>
</dbReference>
<protein>
    <submittedName>
        <fullName evidence="2">Sigma-70 family RNA polymerase sigma factor</fullName>
    </submittedName>
</protein>
<dbReference type="InterPro" id="IPR036388">
    <property type="entry name" value="WH-like_DNA-bd_sf"/>
</dbReference>
<gene>
    <name evidence="2" type="ORF">RM528_25790</name>
</gene>
<dbReference type="SUPFAM" id="SSF47413">
    <property type="entry name" value="lambda repressor-like DNA-binding domains"/>
    <property type="match status" value="1"/>
</dbReference>
<dbReference type="InterPro" id="IPR010982">
    <property type="entry name" value="Lambda_DNA-bd_dom_sf"/>
</dbReference>
<evidence type="ECO:0000313" key="3">
    <source>
        <dbReference type="Proteomes" id="UP001180503"/>
    </source>
</evidence>
<dbReference type="Proteomes" id="UP001180503">
    <property type="component" value="Unassembled WGS sequence"/>
</dbReference>
<dbReference type="RefSeq" id="WP_030228063.1">
    <property type="nucleotide sequence ID" value="NZ_JAVRFB010000023.1"/>
</dbReference>
<dbReference type="SUPFAM" id="SSF88659">
    <property type="entry name" value="Sigma3 and sigma4 domains of RNA polymerase sigma factors"/>
    <property type="match status" value="1"/>
</dbReference>
<comment type="caution">
    <text evidence="2">The sequence shown here is derived from an EMBL/GenBank/DDBJ whole genome shotgun (WGS) entry which is preliminary data.</text>
</comment>
<accession>A0ABU2QML6</accession>
<proteinExistence type="predicted"/>
<sequence length="292" mass="32961">MPSSDAAQPPPHSVRRGRPPAPISPEAGPLHRAWLEPVRNVHRTSGLTLDDLVDRSGYSKTRISELLRGNGYYPAWEITFSVIRALDIPTEPMRRLWTAAAREARKGPEWIRQCIEQVAHEAEGPPLPYQAFTDTMYHPYLEYARAFLLTDRRARGVVAETNDILWLSWSEATASANLNRYAWLLLRSRVMLRTPRHEGHPDLRAAVFSTREIRTRQDPGHMIALSELVDLFDAVSRLPDDQMDVAVLHYLCGIPDQHIPHVLGLSPAIAHAVDHHARATVEALLDAPDTRE</sequence>